<dbReference type="SUPFAM" id="SSF109854">
    <property type="entry name" value="DinB/YfiT-like putative metalloenzymes"/>
    <property type="match status" value="1"/>
</dbReference>
<dbReference type="InterPro" id="IPR007061">
    <property type="entry name" value="MST-like"/>
</dbReference>
<proteinExistence type="predicted"/>
<protein>
    <recommendedName>
        <fullName evidence="3">DinB family protein</fullName>
    </recommendedName>
</protein>
<reference evidence="2" key="1">
    <citation type="submission" date="2016-06" db="EMBL/GenBank/DDBJ databases">
        <authorList>
            <person name="Varghese N."/>
            <person name="Submissions Spin"/>
        </authorList>
    </citation>
    <scope>NUCLEOTIDE SEQUENCE [LARGE SCALE GENOMIC DNA]</scope>
    <source>
        <strain evidence="2">DSM 43819</strain>
    </source>
</reference>
<gene>
    <name evidence="1" type="ORF">GA0070613_4611</name>
</gene>
<organism evidence="1 2">
    <name type="scientific">Micromonospora inositola</name>
    <dbReference type="NCBI Taxonomy" id="47865"/>
    <lineage>
        <taxon>Bacteria</taxon>
        <taxon>Bacillati</taxon>
        <taxon>Actinomycetota</taxon>
        <taxon>Actinomycetes</taxon>
        <taxon>Micromonosporales</taxon>
        <taxon>Micromonosporaceae</taxon>
        <taxon>Micromonospora</taxon>
    </lineage>
</organism>
<evidence type="ECO:0000313" key="1">
    <source>
        <dbReference type="EMBL" id="SCG69456.1"/>
    </source>
</evidence>
<keyword evidence="2" id="KW-1185">Reference proteome</keyword>
<sequence>MTAQRPLDSEERVSTAPERDVLEAFLDAYREELISKLQGLSEQDARRRLVPSLTTLIGIVKHAAAVERNWFLHCLAQLPREQIAGNSTGDDASWEVDPSETIADIVAEYEDVCGQSRRLAADFELDDSVPHPRLGRVSLRYIYVHMIRELARHSGHADILREQLDARPEERG</sequence>
<dbReference type="Proteomes" id="UP000198221">
    <property type="component" value="Chromosome I"/>
</dbReference>
<dbReference type="EMBL" id="LT607754">
    <property type="protein sequence ID" value="SCG69456.1"/>
    <property type="molecule type" value="Genomic_DNA"/>
</dbReference>
<dbReference type="RefSeq" id="WP_089014134.1">
    <property type="nucleotide sequence ID" value="NZ_LT607754.1"/>
</dbReference>
<dbReference type="AlphaFoldDB" id="A0A1C5JHD2"/>
<dbReference type="Pfam" id="PF04978">
    <property type="entry name" value="MST"/>
    <property type="match status" value="1"/>
</dbReference>
<dbReference type="InterPro" id="IPR034660">
    <property type="entry name" value="DinB/YfiT-like"/>
</dbReference>
<accession>A0A1C5JHD2</accession>
<name>A0A1C5JHD2_9ACTN</name>
<evidence type="ECO:0008006" key="3">
    <source>
        <dbReference type="Google" id="ProtNLM"/>
    </source>
</evidence>
<evidence type="ECO:0000313" key="2">
    <source>
        <dbReference type="Proteomes" id="UP000198221"/>
    </source>
</evidence>
<dbReference type="Gene3D" id="1.20.120.450">
    <property type="entry name" value="dinb family like domain"/>
    <property type="match status" value="1"/>
</dbReference>
<dbReference type="OrthoDB" id="4548523at2"/>